<feature type="compositionally biased region" description="Basic and acidic residues" evidence="1">
    <location>
        <begin position="46"/>
        <end position="55"/>
    </location>
</feature>
<organism evidence="2">
    <name type="scientific">uncultured Gemmatimonadota bacterium</name>
    <dbReference type="NCBI Taxonomy" id="203437"/>
    <lineage>
        <taxon>Bacteria</taxon>
        <taxon>Pseudomonadati</taxon>
        <taxon>Gemmatimonadota</taxon>
        <taxon>environmental samples</taxon>
    </lineage>
</organism>
<dbReference type="EC" id="2.3.1.201" evidence="2"/>
<sequence length="197" mass="21413">AGDAGGLVPARVRLRGRGRGDRRGHPRVAFLPRDGRRGNRGALLRGAERGGDARHPAGRQRQGAEQREHLRGRALRGRRLPRPLHGVHQRAEPAQPRLAQARVPPHARGAGCLHRRQRHHRVRPRPGPVRVRGGGRGGHPRRAGLRTGRGRAGAAGGVDVPVRRAAGRAGGAGRRHHLRELRRPLRTRGTGRAGSRV</sequence>
<dbReference type="EMBL" id="CADCTW010000230">
    <property type="protein sequence ID" value="CAA9367778.1"/>
    <property type="molecule type" value="Genomic_DNA"/>
</dbReference>
<feature type="compositionally biased region" description="Low complexity" evidence="1">
    <location>
        <begin position="187"/>
        <end position="197"/>
    </location>
</feature>
<feature type="compositionally biased region" description="Basic residues" evidence="1">
    <location>
        <begin position="173"/>
        <end position="186"/>
    </location>
</feature>
<evidence type="ECO:0000313" key="2">
    <source>
        <dbReference type="EMBL" id="CAA9367778.1"/>
    </source>
</evidence>
<feature type="compositionally biased region" description="Basic residues" evidence="1">
    <location>
        <begin position="113"/>
        <end position="124"/>
    </location>
</feature>
<reference evidence="2" key="1">
    <citation type="submission" date="2020-02" db="EMBL/GenBank/DDBJ databases">
        <authorList>
            <person name="Meier V. D."/>
        </authorList>
    </citation>
    <scope>NUCLEOTIDE SEQUENCE</scope>
    <source>
        <strain evidence="2">AVDCRST_MAG68</strain>
    </source>
</reference>
<gene>
    <name evidence="2" type="ORF">AVDCRST_MAG68-5453</name>
</gene>
<keyword evidence="2" id="KW-0012">Acyltransferase</keyword>
<evidence type="ECO:0000256" key="1">
    <source>
        <dbReference type="SAM" id="MobiDB-lite"/>
    </source>
</evidence>
<dbReference type="AlphaFoldDB" id="A0A6J4MSL2"/>
<protein>
    <submittedName>
        <fullName evidence="2">UDP-2-acetamido-3-amino-2,3-dideoxy-D-glucuronic acid acetyltransferase</fullName>
        <ecNumber evidence="2">2.3.1.201</ecNumber>
    </submittedName>
</protein>
<keyword evidence="2" id="KW-0808">Transferase</keyword>
<proteinExistence type="predicted"/>
<feature type="region of interest" description="Disordered" evidence="1">
    <location>
        <begin position="112"/>
        <end position="197"/>
    </location>
</feature>
<feature type="compositionally biased region" description="Low complexity" evidence="1">
    <location>
        <begin position="1"/>
        <end position="11"/>
    </location>
</feature>
<feature type="non-terminal residue" evidence="2">
    <location>
        <position position="1"/>
    </location>
</feature>
<accession>A0A6J4MSL2</accession>
<feature type="non-terminal residue" evidence="2">
    <location>
        <position position="197"/>
    </location>
</feature>
<feature type="compositionally biased region" description="Basic and acidic residues" evidence="1">
    <location>
        <begin position="62"/>
        <end position="71"/>
    </location>
</feature>
<name>A0A6J4MSL2_9BACT</name>
<dbReference type="GO" id="GO:0016746">
    <property type="term" value="F:acyltransferase activity"/>
    <property type="evidence" value="ECO:0007669"/>
    <property type="project" value="UniProtKB-KW"/>
</dbReference>
<feature type="region of interest" description="Disordered" evidence="1">
    <location>
        <begin position="1"/>
        <end position="71"/>
    </location>
</feature>